<name>A0A228HLR2_9BURK</name>
<evidence type="ECO:0000256" key="2">
    <source>
        <dbReference type="SAM" id="SignalP"/>
    </source>
</evidence>
<dbReference type="AlphaFoldDB" id="A0A228HLR2"/>
<dbReference type="OrthoDB" id="9115143at2"/>
<dbReference type="RefSeq" id="WP_089454672.1">
    <property type="nucleotide sequence ID" value="NZ_NKFA01000044.1"/>
</dbReference>
<dbReference type="Proteomes" id="UP000214600">
    <property type="component" value="Unassembled WGS sequence"/>
</dbReference>
<organism evidence="3 4">
    <name type="scientific">Burkholderia aenigmatica</name>
    <dbReference type="NCBI Taxonomy" id="2015348"/>
    <lineage>
        <taxon>Bacteria</taxon>
        <taxon>Pseudomonadati</taxon>
        <taxon>Pseudomonadota</taxon>
        <taxon>Betaproteobacteria</taxon>
        <taxon>Burkholderiales</taxon>
        <taxon>Burkholderiaceae</taxon>
        <taxon>Burkholderia</taxon>
        <taxon>Burkholderia cepacia complex</taxon>
    </lineage>
</organism>
<comment type="caution">
    <text evidence="3">The sequence shown here is derived from an EMBL/GenBank/DDBJ whole genome shotgun (WGS) entry which is preliminary data.</text>
</comment>
<evidence type="ECO:0008006" key="5">
    <source>
        <dbReference type="Google" id="ProtNLM"/>
    </source>
</evidence>
<proteinExistence type="predicted"/>
<gene>
    <name evidence="3" type="ORF">CFB84_42275</name>
</gene>
<feature type="signal peptide" evidence="2">
    <location>
        <begin position="1"/>
        <end position="21"/>
    </location>
</feature>
<feature type="region of interest" description="Disordered" evidence="1">
    <location>
        <begin position="64"/>
        <end position="99"/>
    </location>
</feature>
<protein>
    <recommendedName>
        <fullName evidence="5">DUF4148 domain-containing protein</fullName>
    </recommendedName>
</protein>
<feature type="region of interest" description="Disordered" evidence="1">
    <location>
        <begin position="15"/>
        <end position="36"/>
    </location>
</feature>
<evidence type="ECO:0000256" key="1">
    <source>
        <dbReference type="SAM" id="MobiDB-lite"/>
    </source>
</evidence>
<dbReference type="EMBL" id="NKFA01000044">
    <property type="protein sequence ID" value="OXI31133.1"/>
    <property type="molecule type" value="Genomic_DNA"/>
</dbReference>
<reference evidence="3 4" key="2">
    <citation type="submission" date="2017-08" db="EMBL/GenBank/DDBJ databases">
        <title>WGS of novel Burkholderia cepaca complex species.</title>
        <authorList>
            <person name="Lipuma J."/>
            <person name="Spilker T."/>
        </authorList>
    </citation>
    <scope>NUCLEOTIDE SEQUENCE [LARGE SCALE GENOMIC DNA]</scope>
    <source>
        <strain evidence="3 4">AU17325</strain>
    </source>
</reference>
<accession>A0A228HLR2</accession>
<evidence type="ECO:0000313" key="4">
    <source>
        <dbReference type="Proteomes" id="UP000214600"/>
    </source>
</evidence>
<feature type="compositionally biased region" description="Basic and acidic residues" evidence="1">
    <location>
        <begin position="68"/>
        <end position="80"/>
    </location>
</feature>
<sequence>MRLTIAALLSAAASLPALSHATTTTPDPTDAAASVPAVSVPSVFDGYRPYSDADNPTWQQLNQAVQDKPVKGGMKHDGTPDKPSGNNHSNHSMHGESTK</sequence>
<reference evidence="4" key="1">
    <citation type="submission" date="2017-06" db="EMBL/GenBank/DDBJ databases">
        <authorList>
            <person name="LiPuma J."/>
            <person name="Spilker T."/>
        </authorList>
    </citation>
    <scope>NUCLEOTIDE SEQUENCE [LARGE SCALE GENOMIC DNA]</scope>
    <source>
        <strain evidence="4">AU17325</strain>
    </source>
</reference>
<evidence type="ECO:0000313" key="3">
    <source>
        <dbReference type="EMBL" id="OXI31133.1"/>
    </source>
</evidence>
<feature type="chain" id="PRO_5013325335" description="DUF4148 domain-containing protein" evidence="2">
    <location>
        <begin position="22"/>
        <end position="99"/>
    </location>
</feature>
<keyword evidence="2" id="KW-0732">Signal</keyword>